<accession>A0ABV5N6X7</accession>
<dbReference type="EMBL" id="JBHMCY010000057">
    <property type="protein sequence ID" value="MFB9465981.1"/>
    <property type="molecule type" value="Genomic_DNA"/>
</dbReference>
<sequence length="93" mass="9692">MAVVAGLATAPYAAAGDDRPRWVAGAAPPGAPNAAWLGIPVGLSVPWHGEASGALTRFLPDPLDDLLIDSHEPVTLGRPAELDGRVWLLGRRH</sequence>
<proteinExistence type="predicted"/>
<reference evidence="1 2" key="1">
    <citation type="submission" date="2024-09" db="EMBL/GenBank/DDBJ databases">
        <authorList>
            <person name="Sun Q."/>
            <person name="Mori K."/>
        </authorList>
    </citation>
    <scope>NUCLEOTIDE SEQUENCE [LARGE SCALE GENOMIC DNA]</scope>
    <source>
        <strain evidence="1 2">JCM 6917</strain>
    </source>
</reference>
<evidence type="ECO:0000313" key="1">
    <source>
        <dbReference type="EMBL" id="MFB9465981.1"/>
    </source>
</evidence>
<dbReference type="Proteomes" id="UP001589709">
    <property type="component" value="Unassembled WGS sequence"/>
</dbReference>
<name>A0ABV5N6X7_9ACTN</name>
<dbReference type="RefSeq" id="WP_381348814.1">
    <property type="nucleotide sequence ID" value="NZ_JBHMCY010000057.1"/>
</dbReference>
<keyword evidence="2" id="KW-1185">Reference proteome</keyword>
<comment type="caution">
    <text evidence="1">The sequence shown here is derived from an EMBL/GenBank/DDBJ whole genome shotgun (WGS) entry which is preliminary data.</text>
</comment>
<gene>
    <name evidence="1" type="ORF">ACFF45_25555</name>
</gene>
<protein>
    <submittedName>
        <fullName evidence="1">Streptophobe family protein</fullName>
    </submittedName>
</protein>
<dbReference type="NCBIfam" id="NF038391">
    <property type="entry name" value="streptophobe"/>
    <property type="match status" value="1"/>
</dbReference>
<dbReference type="InterPro" id="IPR047724">
    <property type="entry name" value="Streptophobe"/>
</dbReference>
<organism evidence="1 2">
    <name type="scientific">Streptomyces cinereospinus</name>
    <dbReference type="NCBI Taxonomy" id="285561"/>
    <lineage>
        <taxon>Bacteria</taxon>
        <taxon>Bacillati</taxon>
        <taxon>Actinomycetota</taxon>
        <taxon>Actinomycetes</taxon>
        <taxon>Kitasatosporales</taxon>
        <taxon>Streptomycetaceae</taxon>
        <taxon>Streptomyces</taxon>
    </lineage>
</organism>
<evidence type="ECO:0000313" key="2">
    <source>
        <dbReference type="Proteomes" id="UP001589709"/>
    </source>
</evidence>